<evidence type="ECO:0000313" key="2">
    <source>
        <dbReference type="EMBL" id="KAF9684730.1"/>
    </source>
</evidence>
<dbReference type="EMBL" id="JADGMS010000004">
    <property type="protein sequence ID" value="KAF9684730.1"/>
    <property type="molecule type" value="Genomic_DNA"/>
</dbReference>
<dbReference type="Gene3D" id="2.40.50.170">
    <property type="entry name" value="Cysteine proteinases. Chain C"/>
    <property type="match status" value="1"/>
</dbReference>
<dbReference type="InterPro" id="IPR013201">
    <property type="entry name" value="Prot_inhib_I29"/>
</dbReference>
<dbReference type="Gene3D" id="1.10.287.2250">
    <property type="match status" value="1"/>
</dbReference>
<dbReference type="SUPFAM" id="SSF54001">
    <property type="entry name" value="Cysteine proteinases"/>
    <property type="match status" value="2"/>
</dbReference>
<organism evidence="2 3">
    <name type="scientific">Salix dunnii</name>
    <dbReference type="NCBI Taxonomy" id="1413687"/>
    <lineage>
        <taxon>Eukaryota</taxon>
        <taxon>Viridiplantae</taxon>
        <taxon>Streptophyta</taxon>
        <taxon>Embryophyta</taxon>
        <taxon>Tracheophyta</taxon>
        <taxon>Spermatophyta</taxon>
        <taxon>Magnoliopsida</taxon>
        <taxon>eudicotyledons</taxon>
        <taxon>Gunneridae</taxon>
        <taxon>Pentapetalae</taxon>
        <taxon>rosids</taxon>
        <taxon>fabids</taxon>
        <taxon>Malpighiales</taxon>
        <taxon>Salicaceae</taxon>
        <taxon>Saliceae</taxon>
        <taxon>Salix</taxon>
    </lineage>
</organism>
<name>A0A835KBX2_9ROSI</name>
<evidence type="ECO:0000259" key="1">
    <source>
        <dbReference type="Pfam" id="PF08246"/>
    </source>
</evidence>
<dbReference type="Proteomes" id="UP000657918">
    <property type="component" value="Chromosome 4"/>
</dbReference>
<protein>
    <recommendedName>
        <fullName evidence="1">Cathepsin propeptide inhibitor domain-containing protein</fullName>
    </recommendedName>
</protein>
<sequence>MYGYSPEHLTSADKLAYNSLEEKLLRFEVFRENLKHIDQRNKEKSSEDFSYRDAVDLPKSIDLGPKWGERGYLRMKRNTGKPEGLFRINRMASYPTKQK</sequence>
<reference evidence="2 3" key="1">
    <citation type="submission" date="2020-10" db="EMBL/GenBank/DDBJ databases">
        <title>Plant Genome Project.</title>
        <authorList>
            <person name="Zhang R.-G."/>
        </authorList>
    </citation>
    <scope>NUCLEOTIDE SEQUENCE [LARGE SCALE GENOMIC DNA]</scope>
    <source>
        <strain evidence="2">FAFU-HL-1</strain>
        <tissue evidence="2">Leaf</tissue>
    </source>
</reference>
<keyword evidence="3" id="KW-1185">Reference proteome</keyword>
<dbReference type="AlphaFoldDB" id="A0A835KBX2"/>
<dbReference type="OrthoDB" id="1164567at2759"/>
<evidence type="ECO:0000313" key="3">
    <source>
        <dbReference type="Proteomes" id="UP000657918"/>
    </source>
</evidence>
<dbReference type="InterPro" id="IPR038765">
    <property type="entry name" value="Papain-like_cys_pep_sf"/>
</dbReference>
<gene>
    <name evidence="2" type="ORF">SADUNF_Sadunf04G0148800</name>
</gene>
<feature type="domain" description="Cathepsin propeptide inhibitor" evidence="1">
    <location>
        <begin position="16"/>
        <end position="49"/>
    </location>
</feature>
<proteinExistence type="predicted"/>
<accession>A0A835KBX2</accession>
<comment type="caution">
    <text evidence="2">The sequence shown here is derived from an EMBL/GenBank/DDBJ whole genome shotgun (WGS) entry which is preliminary data.</text>
</comment>
<dbReference type="Pfam" id="PF08246">
    <property type="entry name" value="Inhibitor_I29"/>
    <property type="match status" value="1"/>
</dbReference>